<sequence>MFDFMTATRVIFGQDALLSSLSVINQYGYSALLVTDKHNQEGNAVGDYLHNQHFRYQHLVVSGEPYITMVEEAAVEARKFGPDMVIAMGGGSALDMGKALAAVIPNKGNVYDYVEVVGRKVPLKSKPLPFIAIPTTAGTGSEVTHKAVLKSGQDRIKVSLRSSDMLADVAIVDPTLTYGMPKELSARGAMTAFTHLMEAYVCSQPNPLTDMICEEGLRRLSRSIIPSCLRDEPQGREDLAVASMLGGMASTNAYLGAAHGLAASLAGKMTAPHSVITARLAPYVMEENIKVAQLEGKLEVLKRYRTMARILTNHNDAHMSDGIAWVKMILEQLRIPALSQFGVCRTSFEQVVDGAMKSVSIKGNPLPLTKARLTFILDHVCSCGENQSLYEGVEREEASYTMLDDRETER</sequence>
<evidence type="ECO:0000256" key="2">
    <source>
        <dbReference type="ARBA" id="ARBA00023002"/>
    </source>
</evidence>
<protein>
    <submittedName>
        <fullName evidence="5">Iron-containing alcohol dehydrogenase</fullName>
    </submittedName>
</protein>
<comment type="similarity">
    <text evidence="1">Belongs to the iron-containing alcohol dehydrogenase family.</text>
</comment>
<evidence type="ECO:0000313" key="6">
    <source>
        <dbReference type="Proteomes" id="UP001589645"/>
    </source>
</evidence>
<dbReference type="SUPFAM" id="SSF56796">
    <property type="entry name" value="Dehydroquinate synthase-like"/>
    <property type="match status" value="1"/>
</dbReference>
<feature type="domain" description="Alcohol dehydrogenase iron-type/glycerol dehydrogenase GldA" evidence="3">
    <location>
        <begin position="8"/>
        <end position="174"/>
    </location>
</feature>
<dbReference type="InterPro" id="IPR056798">
    <property type="entry name" value="ADH_Fe_C"/>
</dbReference>
<organism evidence="5 6">
    <name type="scientific">Vibrio olivae</name>
    <dbReference type="NCBI Taxonomy" id="1243002"/>
    <lineage>
        <taxon>Bacteria</taxon>
        <taxon>Pseudomonadati</taxon>
        <taxon>Pseudomonadota</taxon>
        <taxon>Gammaproteobacteria</taxon>
        <taxon>Vibrionales</taxon>
        <taxon>Vibrionaceae</taxon>
        <taxon>Vibrio</taxon>
    </lineage>
</organism>
<dbReference type="PANTHER" id="PTHR11496">
    <property type="entry name" value="ALCOHOL DEHYDROGENASE"/>
    <property type="match status" value="1"/>
</dbReference>
<proteinExistence type="inferred from homology"/>
<evidence type="ECO:0000259" key="4">
    <source>
        <dbReference type="Pfam" id="PF25137"/>
    </source>
</evidence>
<evidence type="ECO:0000256" key="1">
    <source>
        <dbReference type="ARBA" id="ARBA00007358"/>
    </source>
</evidence>
<reference evidence="5 6" key="1">
    <citation type="submission" date="2024-09" db="EMBL/GenBank/DDBJ databases">
        <authorList>
            <person name="Sun Q."/>
            <person name="Mori K."/>
        </authorList>
    </citation>
    <scope>NUCLEOTIDE SEQUENCE [LARGE SCALE GENOMIC DNA]</scope>
    <source>
        <strain evidence="5 6">CECT 8064</strain>
    </source>
</reference>
<dbReference type="Gene3D" id="3.40.50.1970">
    <property type="match status" value="1"/>
</dbReference>
<dbReference type="Proteomes" id="UP001589645">
    <property type="component" value="Unassembled WGS sequence"/>
</dbReference>
<name>A0ABV5HJE9_9VIBR</name>
<dbReference type="RefSeq" id="WP_390189484.1">
    <property type="nucleotide sequence ID" value="NZ_JBHMEP010000001.1"/>
</dbReference>
<feature type="domain" description="Fe-containing alcohol dehydrogenase-like C-terminal" evidence="4">
    <location>
        <begin position="186"/>
        <end position="378"/>
    </location>
</feature>
<dbReference type="InterPro" id="IPR039697">
    <property type="entry name" value="Alcohol_dehydrogenase_Fe"/>
</dbReference>
<dbReference type="PANTHER" id="PTHR11496:SF102">
    <property type="entry name" value="ALCOHOL DEHYDROGENASE 4"/>
    <property type="match status" value="1"/>
</dbReference>
<keyword evidence="2" id="KW-0560">Oxidoreductase</keyword>
<dbReference type="CDD" id="cd08183">
    <property type="entry name" value="Fe-ADH-like"/>
    <property type="match status" value="1"/>
</dbReference>
<dbReference type="InterPro" id="IPR001670">
    <property type="entry name" value="ADH_Fe/GldA"/>
</dbReference>
<accession>A0ABV5HJE9</accession>
<evidence type="ECO:0000259" key="3">
    <source>
        <dbReference type="Pfam" id="PF00465"/>
    </source>
</evidence>
<dbReference type="EMBL" id="JBHMEP010000001">
    <property type="protein sequence ID" value="MFB9133872.1"/>
    <property type="molecule type" value="Genomic_DNA"/>
</dbReference>
<dbReference type="Gene3D" id="1.20.1090.10">
    <property type="entry name" value="Dehydroquinate synthase-like - alpha domain"/>
    <property type="match status" value="1"/>
</dbReference>
<comment type="caution">
    <text evidence="5">The sequence shown here is derived from an EMBL/GenBank/DDBJ whole genome shotgun (WGS) entry which is preliminary data.</text>
</comment>
<gene>
    <name evidence="5" type="ORF">ACFFUV_02680</name>
</gene>
<keyword evidence="6" id="KW-1185">Reference proteome</keyword>
<dbReference type="Pfam" id="PF25137">
    <property type="entry name" value="ADH_Fe_C"/>
    <property type="match status" value="1"/>
</dbReference>
<dbReference type="Pfam" id="PF00465">
    <property type="entry name" value="Fe-ADH"/>
    <property type="match status" value="1"/>
</dbReference>
<evidence type="ECO:0000313" key="5">
    <source>
        <dbReference type="EMBL" id="MFB9133872.1"/>
    </source>
</evidence>